<gene>
    <name evidence="2 4" type="ORF">C37A2.8</name>
    <name evidence="2" type="ORF">CELE_C37A2.8</name>
</gene>
<dbReference type="GeneID" id="172404"/>
<dbReference type="Proteomes" id="UP000001940">
    <property type="component" value="Chromosome I"/>
</dbReference>
<dbReference type="AlphaFoldDB" id="H2KZ83"/>
<dbReference type="Bgee" id="WBGene00016494">
    <property type="expression patterns" value="Expressed in germ line (C elegans) and 4 other cell types or tissues"/>
</dbReference>
<dbReference type="PeptideAtlas" id="H2KZ83"/>
<dbReference type="OrthoDB" id="5211809at2759"/>
<dbReference type="KEGG" id="cel:CELE_C37A2.8"/>
<dbReference type="AGR" id="WB:WBGene00016494"/>
<reference evidence="2 3" key="1">
    <citation type="journal article" date="1998" name="Science">
        <title>Genome sequence of the nematode C. elegans: a platform for investigating biology.</title>
        <authorList>
            <consortium name="The C. elegans sequencing consortium"/>
            <person name="Sulson J.E."/>
            <person name="Waterston R."/>
        </authorList>
    </citation>
    <scope>NUCLEOTIDE SEQUENCE [LARGE SCALE GENOMIC DNA]</scope>
    <source>
        <strain evidence="2 3">Bristol N2</strain>
    </source>
</reference>
<dbReference type="EMBL" id="BX284601">
    <property type="protein sequence ID" value="CCD66928.1"/>
    <property type="molecule type" value="Genomic_DNA"/>
</dbReference>
<evidence type="ECO:0000313" key="4">
    <source>
        <dbReference type="WormBase" id="C37A2.8b"/>
    </source>
</evidence>
<accession>H2KZ83</accession>
<protein>
    <submittedName>
        <fullName evidence="2">DUF1754-domain-containing protein</fullName>
    </submittedName>
</protein>
<evidence type="ECO:0000313" key="2">
    <source>
        <dbReference type="EMBL" id="CCD66928.1"/>
    </source>
</evidence>
<evidence type="ECO:0000313" key="3">
    <source>
        <dbReference type="Proteomes" id="UP000001940"/>
    </source>
</evidence>
<proteinExistence type="predicted"/>
<organism evidence="2 3">
    <name type="scientific">Caenorhabditis elegans</name>
    <dbReference type="NCBI Taxonomy" id="6239"/>
    <lineage>
        <taxon>Eukaryota</taxon>
        <taxon>Metazoa</taxon>
        <taxon>Ecdysozoa</taxon>
        <taxon>Nematoda</taxon>
        <taxon>Chromadorea</taxon>
        <taxon>Rhabditida</taxon>
        <taxon>Rhabditina</taxon>
        <taxon>Rhabditomorpha</taxon>
        <taxon>Rhabditoidea</taxon>
        <taxon>Rhabditidae</taxon>
        <taxon>Peloderinae</taxon>
        <taxon>Caenorhabditis</taxon>
    </lineage>
</organism>
<name>H2KZ83_CAEEL</name>
<dbReference type="SMR" id="H2KZ83"/>
<evidence type="ECO:0000256" key="1">
    <source>
        <dbReference type="SAM" id="MobiDB-lite"/>
    </source>
</evidence>
<feature type="compositionally biased region" description="Basic and acidic residues" evidence="1">
    <location>
        <begin position="15"/>
        <end position="27"/>
    </location>
</feature>
<dbReference type="WormBase" id="C37A2.8b">
    <property type="protein sequence ID" value="CE29218"/>
    <property type="gene ID" value="WBGene00016494"/>
</dbReference>
<dbReference type="HOGENOM" id="CLU_2401625_0_0_1"/>
<sequence>MATFASRELTEEDDSHPGPSEKSEKDVLGIVRTGPKKLITGESSSLFKLKNELLKRKDRLNSEVHIKHTETHVSGKSVEFAEYKKRRKRASSS</sequence>
<dbReference type="ExpressionAtlas" id="H2KZ83">
    <property type="expression patterns" value="baseline and differential"/>
</dbReference>
<dbReference type="RefSeq" id="NP_001359924.1">
    <property type="nucleotide sequence ID" value="NM_001373000.3"/>
</dbReference>
<keyword evidence="3" id="KW-1185">Reference proteome</keyword>
<feature type="region of interest" description="Disordered" evidence="1">
    <location>
        <begin position="1"/>
        <end position="27"/>
    </location>
</feature>
<dbReference type="CTD" id="172404"/>